<evidence type="ECO:0000256" key="2">
    <source>
        <dbReference type="ARBA" id="ARBA00022679"/>
    </source>
</evidence>
<dbReference type="PANTHER" id="PTHR14456:SF2">
    <property type="entry name" value="INOSITOL-PENTAKISPHOSPHATE 2-KINASE"/>
    <property type="match status" value="1"/>
</dbReference>
<dbReference type="InterPro" id="IPR009286">
    <property type="entry name" value="Ins_P5_2-kin"/>
</dbReference>
<evidence type="ECO:0000256" key="6">
    <source>
        <dbReference type="RuleBase" id="RU364126"/>
    </source>
</evidence>
<evidence type="ECO:0000256" key="4">
    <source>
        <dbReference type="ARBA" id="ARBA00022777"/>
    </source>
</evidence>
<evidence type="ECO:0000313" key="7">
    <source>
        <dbReference type="EMBL" id="KAK9023180.1"/>
    </source>
</evidence>
<evidence type="ECO:0000313" key="8">
    <source>
        <dbReference type="Proteomes" id="UP001396334"/>
    </source>
</evidence>
<dbReference type="Pfam" id="PF06090">
    <property type="entry name" value="Ins_P5_2-kin"/>
    <property type="match status" value="1"/>
</dbReference>
<evidence type="ECO:0000256" key="1">
    <source>
        <dbReference type="ARBA" id="ARBA00012023"/>
    </source>
</evidence>
<keyword evidence="4 6" id="KW-0418">Kinase</keyword>
<organism evidence="7 8">
    <name type="scientific">Hibiscus sabdariffa</name>
    <name type="common">roselle</name>
    <dbReference type="NCBI Taxonomy" id="183260"/>
    <lineage>
        <taxon>Eukaryota</taxon>
        <taxon>Viridiplantae</taxon>
        <taxon>Streptophyta</taxon>
        <taxon>Embryophyta</taxon>
        <taxon>Tracheophyta</taxon>
        <taxon>Spermatophyta</taxon>
        <taxon>Magnoliopsida</taxon>
        <taxon>eudicotyledons</taxon>
        <taxon>Gunneridae</taxon>
        <taxon>Pentapetalae</taxon>
        <taxon>rosids</taxon>
        <taxon>malvids</taxon>
        <taxon>Malvales</taxon>
        <taxon>Malvaceae</taxon>
        <taxon>Malvoideae</taxon>
        <taxon>Hibiscus</taxon>
    </lineage>
</organism>
<dbReference type="EMBL" id="JBBPBN010000015">
    <property type="protein sequence ID" value="KAK9023180.1"/>
    <property type="molecule type" value="Genomic_DNA"/>
</dbReference>
<gene>
    <name evidence="7" type="ORF">V6N11_003407</name>
</gene>
<comment type="caution">
    <text evidence="7">The sequence shown here is derived from an EMBL/GenBank/DDBJ whole genome shotgun (WGS) entry which is preliminary data.</text>
</comment>
<reference evidence="7 8" key="1">
    <citation type="journal article" date="2024" name="G3 (Bethesda)">
        <title>Genome assembly of Hibiscus sabdariffa L. provides insights into metabolisms of medicinal natural products.</title>
        <authorList>
            <person name="Kim T."/>
        </authorList>
    </citation>
    <scope>NUCLEOTIDE SEQUENCE [LARGE SCALE GENOMIC DNA]</scope>
    <source>
        <strain evidence="7">TK-2024</strain>
        <tissue evidence="7">Old leaves</tissue>
    </source>
</reference>
<name>A0ABR2SDL0_9ROSI</name>
<proteinExistence type="predicted"/>
<protein>
    <recommendedName>
        <fullName evidence="1 6">Inositol-pentakisphosphate 2-kinase</fullName>
        <ecNumber evidence="1 6">2.7.1.158</ecNumber>
    </recommendedName>
</protein>
<sequence>MSIALPSFSDERNICEYRGSRQGIQKAIEAFHPSEQFPCRTTALVGETEAFEDILKNVIQADNGQLTTSFIQLVAETIYTSGALDQLGEVEKLDTHDIEGPIHAYYNIISQPCMVCRESSNGKLSCRYTSLHSIPLDESLKIVHDYLIAATAEDCSLMISFRPKEIFS</sequence>
<evidence type="ECO:0000256" key="5">
    <source>
        <dbReference type="ARBA" id="ARBA00022840"/>
    </source>
</evidence>
<accession>A0ABR2SDL0</accession>
<keyword evidence="3 6" id="KW-0547">Nucleotide-binding</keyword>
<dbReference type="PANTHER" id="PTHR14456">
    <property type="entry name" value="INOSITOL POLYPHOSPHATE KINASE 1"/>
    <property type="match status" value="1"/>
</dbReference>
<keyword evidence="5 6" id="KW-0067">ATP-binding</keyword>
<comment type="catalytic activity">
    <reaction evidence="6">
        <text>1D-myo-inositol 1,3,4,5,6-pentakisphosphate + ATP = 1D-myo-inositol hexakisphosphate + ADP + H(+)</text>
        <dbReference type="Rhea" id="RHEA:20313"/>
        <dbReference type="ChEBI" id="CHEBI:15378"/>
        <dbReference type="ChEBI" id="CHEBI:30616"/>
        <dbReference type="ChEBI" id="CHEBI:57733"/>
        <dbReference type="ChEBI" id="CHEBI:58130"/>
        <dbReference type="ChEBI" id="CHEBI:456216"/>
        <dbReference type="EC" id="2.7.1.158"/>
    </reaction>
</comment>
<dbReference type="EC" id="2.7.1.158" evidence="1 6"/>
<keyword evidence="8" id="KW-1185">Reference proteome</keyword>
<dbReference type="Proteomes" id="UP001396334">
    <property type="component" value="Unassembled WGS sequence"/>
</dbReference>
<evidence type="ECO:0000256" key="3">
    <source>
        <dbReference type="ARBA" id="ARBA00022741"/>
    </source>
</evidence>
<comment type="function">
    <text evidence="6">Phosphorylates Ins(1,3,4,5,6)P5 at position 2 to form Ins(1,2,3,4,5,6)P6 (InsP6 or phytate).</text>
</comment>
<comment type="domain">
    <text evidence="6">The EXKPK motif is conserved in inositol-pentakisphosphate 2-kinases of both family 1 and 2.</text>
</comment>
<keyword evidence="2 6" id="KW-0808">Transferase</keyword>